<dbReference type="EMBL" id="NRSJ01000021">
    <property type="protein sequence ID" value="MBK1705348.1"/>
    <property type="molecule type" value="Genomic_DNA"/>
</dbReference>
<comment type="caution">
    <text evidence="2">The sequence shown here is derived from an EMBL/GenBank/DDBJ whole genome shotgun (WGS) entry which is preliminary data.</text>
</comment>
<reference evidence="2" key="1">
    <citation type="submission" date="2017-08" db="EMBL/GenBank/DDBJ databases">
        <authorList>
            <person name="Imhoff J.F."/>
            <person name="Rahn T."/>
            <person name="Kuenzel S."/>
            <person name="Neulinger S.C."/>
        </authorList>
    </citation>
    <scope>NUCLEOTIDE SEQUENCE</scope>
    <source>
        <strain evidence="2">DSM 11080</strain>
    </source>
</reference>
<dbReference type="PANTHER" id="PTHR34825">
    <property type="entry name" value="CONSERVED PROTEIN, WITH A WEAK D-GALACTARATE DEHYDRATASE/ALTRONATE HYDROLASE DOMAIN"/>
    <property type="match status" value="1"/>
</dbReference>
<name>A0AAJ0XAH7_9GAMM</name>
<protein>
    <submittedName>
        <fullName evidence="2">AAA family ATPase</fullName>
    </submittedName>
</protein>
<dbReference type="Proteomes" id="UP001296776">
    <property type="component" value="Unassembled WGS sequence"/>
</dbReference>
<evidence type="ECO:0000259" key="1">
    <source>
        <dbReference type="Pfam" id="PF09820"/>
    </source>
</evidence>
<dbReference type="InterPro" id="IPR018631">
    <property type="entry name" value="AAA-ATPase-like_dom"/>
</dbReference>
<gene>
    <name evidence="2" type="ORF">CKO40_12520</name>
</gene>
<sequence>MKFPYGTADFHAIRCEGYYYADRTERIRTLEEAGKQLLFLRPRRFGKTAWLTTLENYYDLARAAEFDALFGSLAIGQVPTARRNHYFVLRWDFSMVDASGNLAEIRQALHNHLNAQVADFGVRYADQLGRELRYHPYDGLVSFRSAVSAARARGHDLYLLIDEYDNFANELMHGRRADYDALVSGEGLLKTLFKAVKSLASGQGIDRVFITGVSPVVLADISSGYNVAKDLSLDARFVDLCGFSEDEIAAVLHQLGAEQQHAPAWSARMLETMRVWYNGYRFGYEPGPGLYNPTLALYFFEALATTSAPPREMLDSNLAMDRNRIDFVAGQPHGEALIGAALDPEHPPVIASLAHRFGIDDLRRAPRDAPYLGSLLYFLGALTLRDQDAMGRLMLGIPNLVIRKLYIEKFRDQRFPNYPERERLRAAAEGLYTSGELAPLVEVLEANHLRVFDNRDYRWSNELTIKTVFLIALFADIFYVMDSETAIARGHGDLSLIVREEMRRFALLDHLFAFKYLSLQDLGETAEALRAQPREALSAQPKVAACLDAAEAQLARHRRGLEQAYGERLHLHTHAVVALGFERLVWRSRSGPPALAG</sequence>
<accession>A0AAJ0XAH7</accession>
<dbReference type="Pfam" id="PF09820">
    <property type="entry name" value="AAA-ATPase_like"/>
    <property type="match status" value="1"/>
</dbReference>
<reference evidence="2" key="2">
    <citation type="journal article" date="2020" name="Microorganisms">
        <title>Osmotic Adaptation and Compatible Solute Biosynthesis of Phototrophic Bacteria as Revealed from Genome Analyses.</title>
        <authorList>
            <person name="Imhoff J.F."/>
            <person name="Rahn T."/>
            <person name="Kunzel S."/>
            <person name="Keller A."/>
            <person name="Neulinger S.C."/>
        </authorList>
    </citation>
    <scope>NUCLEOTIDE SEQUENCE</scope>
    <source>
        <strain evidence="2">DSM 11080</strain>
    </source>
</reference>
<feature type="domain" description="AAA-ATPase-like" evidence="1">
    <location>
        <begin position="4"/>
        <end position="221"/>
    </location>
</feature>
<proteinExistence type="predicted"/>
<evidence type="ECO:0000313" key="2">
    <source>
        <dbReference type="EMBL" id="MBK1705348.1"/>
    </source>
</evidence>
<organism evidence="2 3">
    <name type="scientific">Halochromatium glycolicum</name>
    <dbReference type="NCBI Taxonomy" id="85075"/>
    <lineage>
        <taxon>Bacteria</taxon>
        <taxon>Pseudomonadati</taxon>
        <taxon>Pseudomonadota</taxon>
        <taxon>Gammaproteobacteria</taxon>
        <taxon>Chromatiales</taxon>
        <taxon>Chromatiaceae</taxon>
        <taxon>Halochromatium</taxon>
    </lineage>
</organism>
<dbReference type="PANTHER" id="PTHR34825:SF2">
    <property type="entry name" value="AAA-ATPASE-LIKE DOMAIN-CONTAINING PROTEIN"/>
    <property type="match status" value="1"/>
</dbReference>
<dbReference type="RefSeq" id="WP_200346561.1">
    <property type="nucleotide sequence ID" value="NZ_NRSJ01000021.1"/>
</dbReference>
<keyword evidence="3" id="KW-1185">Reference proteome</keyword>
<evidence type="ECO:0000313" key="3">
    <source>
        <dbReference type="Proteomes" id="UP001296776"/>
    </source>
</evidence>
<dbReference type="AlphaFoldDB" id="A0AAJ0XAH7"/>